<dbReference type="AlphaFoldDB" id="A0A6N7Q2E0"/>
<reference evidence="1 2" key="1">
    <citation type="submission" date="2019-10" db="EMBL/GenBank/DDBJ databases">
        <title>A soil myxobacterium in the family Polyangiaceae.</title>
        <authorList>
            <person name="Li Y."/>
            <person name="Wang J."/>
        </authorList>
    </citation>
    <scope>NUCLEOTIDE SEQUENCE [LARGE SCALE GENOMIC DNA]</scope>
    <source>
        <strain evidence="1 2">DSM 14734</strain>
    </source>
</reference>
<accession>A0A6N7Q2E0</accession>
<dbReference type="EMBL" id="WJIE01000032">
    <property type="protein sequence ID" value="MRG98443.1"/>
    <property type="molecule type" value="Genomic_DNA"/>
</dbReference>
<evidence type="ECO:0000313" key="2">
    <source>
        <dbReference type="Proteomes" id="UP000440224"/>
    </source>
</evidence>
<dbReference type="RefSeq" id="WP_153825210.1">
    <property type="nucleotide sequence ID" value="NZ_WJIE01000032.1"/>
</dbReference>
<keyword evidence="2" id="KW-1185">Reference proteome</keyword>
<name>A0A6N7Q2E0_9BACT</name>
<gene>
    <name evidence="1" type="ORF">GF068_42000</name>
</gene>
<comment type="caution">
    <text evidence="1">The sequence shown here is derived from an EMBL/GenBank/DDBJ whole genome shotgun (WGS) entry which is preliminary data.</text>
</comment>
<proteinExistence type="predicted"/>
<dbReference type="OrthoDB" id="5491881at2"/>
<dbReference type="Proteomes" id="UP000440224">
    <property type="component" value="Unassembled WGS sequence"/>
</dbReference>
<organism evidence="1 2">
    <name type="scientific">Polyangium spumosum</name>
    <dbReference type="NCBI Taxonomy" id="889282"/>
    <lineage>
        <taxon>Bacteria</taxon>
        <taxon>Pseudomonadati</taxon>
        <taxon>Myxococcota</taxon>
        <taxon>Polyangia</taxon>
        <taxon>Polyangiales</taxon>
        <taxon>Polyangiaceae</taxon>
        <taxon>Polyangium</taxon>
    </lineage>
</organism>
<protein>
    <submittedName>
        <fullName evidence="1">Uncharacterized protein</fullName>
    </submittedName>
</protein>
<dbReference type="PROSITE" id="PS51257">
    <property type="entry name" value="PROKAR_LIPOPROTEIN"/>
    <property type="match status" value="1"/>
</dbReference>
<sequence length="330" mass="33573">MQGKRFAWLLLLGLFGCTVFDGLTVPPEATALPGYLSIEEGARACSLVFRCPRLSEAIARSIGVPTSATRYSMCLGWLSGPLPPGRFGMAAQASLLGCVSEANGCEEALACAFVEPLGEGDTRCAGVAGDVCASAGMLVDCASRHAERCPSPHWGAGSECRLGLASEGRCALSGCLPDASAPPRCTSGVYVRCDPATNLKVAKDCNTVGLTCPEGAEGADAQCATEDGVFPCDEPGATSCSPDEARVRACDGSLASEFDCGSMGAHCVEEEAGARCARPVEACSPLDPDIDVCQGTKISTCVGGSRVTVDCATLGLSCVPPDGTSSGFCG</sequence>
<evidence type="ECO:0000313" key="1">
    <source>
        <dbReference type="EMBL" id="MRG98443.1"/>
    </source>
</evidence>